<dbReference type="EMBL" id="BAAASG010000017">
    <property type="protein sequence ID" value="GAA2511613.1"/>
    <property type="molecule type" value="Genomic_DNA"/>
</dbReference>
<comment type="caution">
    <text evidence="1">The sequence shown here is derived from an EMBL/GenBank/DDBJ whole genome shotgun (WGS) entry which is preliminary data.</text>
</comment>
<protein>
    <submittedName>
        <fullName evidence="1">Uncharacterized protein</fullName>
    </submittedName>
</protein>
<dbReference type="Proteomes" id="UP001501777">
    <property type="component" value="Unassembled WGS sequence"/>
</dbReference>
<gene>
    <name evidence="1" type="ORF">GCM10010276_68390</name>
</gene>
<evidence type="ECO:0000313" key="2">
    <source>
        <dbReference type="Proteomes" id="UP001501777"/>
    </source>
</evidence>
<sequence length="91" mass="9912">MPVQERAVVFEDLRDVGRLGRFVHDGGSVLIRGRWPMSLSSAHARGSLPRVSASFADSDLRVRAGPETDGPLPIREMGSGRKGSMCFTVCR</sequence>
<organism evidence="1 2">
    <name type="scientific">Streptomyces longisporus</name>
    <dbReference type="NCBI Taxonomy" id="1948"/>
    <lineage>
        <taxon>Bacteria</taxon>
        <taxon>Bacillati</taxon>
        <taxon>Actinomycetota</taxon>
        <taxon>Actinomycetes</taxon>
        <taxon>Kitasatosporales</taxon>
        <taxon>Streptomycetaceae</taxon>
        <taxon>Streptomyces</taxon>
    </lineage>
</organism>
<proteinExistence type="predicted"/>
<evidence type="ECO:0000313" key="1">
    <source>
        <dbReference type="EMBL" id="GAA2511613.1"/>
    </source>
</evidence>
<name>A0ABN3MZI5_STRLO</name>
<reference evidence="1 2" key="1">
    <citation type="journal article" date="2019" name="Int. J. Syst. Evol. Microbiol.">
        <title>The Global Catalogue of Microorganisms (GCM) 10K type strain sequencing project: providing services to taxonomists for standard genome sequencing and annotation.</title>
        <authorList>
            <consortium name="The Broad Institute Genomics Platform"/>
            <consortium name="The Broad Institute Genome Sequencing Center for Infectious Disease"/>
            <person name="Wu L."/>
            <person name="Ma J."/>
        </authorList>
    </citation>
    <scope>NUCLEOTIDE SEQUENCE [LARGE SCALE GENOMIC DNA]</scope>
    <source>
        <strain evidence="1 2">JCM 4395</strain>
    </source>
</reference>
<accession>A0ABN3MZI5</accession>
<keyword evidence="2" id="KW-1185">Reference proteome</keyword>